<organism evidence="1 2">
    <name type="scientific">Flagellimonas sediminis</name>
    <dbReference type="NCBI Taxonomy" id="2696468"/>
    <lineage>
        <taxon>Bacteria</taxon>
        <taxon>Pseudomonadati</taxon>
        <taxon>Bacteroidota</taxon>
        <taxon>Flavobacteriia</taxon>
        <taxon>Flavobacteriales</taxon>
        <taxon>Flavobacteriaceae</taxon>
        <taxon>Flagellimonas</taxon>
    </lineage>
</organism>
<accession>A0A6I5KT05</accession>
<gene>
    <name evidence="1" type="ORF">GTK07_07210</name>
</gene>
<dbReference type="EMBL" id="JAAAMI010000003">
    <property type="protein sequence ID" value="NDV43115.1"/>
    <property type="molecule type" value="Genomic_DNA"/>
</dbReference>
<dbReference type="InterPro" id="IPR025935">
    <property type="entry name" value="AbiH"/>
</dbReference>
<comment type="caution">
    <text evidence="1">The sequence shown here is derived from an EMBL/GenBank/DDBJ whole genome shotgun (WGS) entry which is preliminary data.</text>
</comment>
<evidence type="ECO:0008006" key="3">
    <source>
        <dbReference type="Google" id="ProtNLM"/>
    </source>
</evidence>
<sequence>MEEGNVEYFYNRIVIVGNGLDLAMGLKTSYSDFLLDYLISIIEKTQYERGYKDTLLSVGNTSQTYGKDFKLCKTIQEFIDLTKENGHWQVKYLGILLNIIDNLSIENWVDIESLYFDTMLPMIDNVKKGRLNRRDYAQIRMLNDSFRELTINLDKYIHKIVGTQINNITLNQFYGFLEKCVEKQLDKRICLNHKVDFGRLKSPEKVLFLNFNYTNSINKILNFSRLNPEYSMINIHGQAGNPTNPIIFGYGDDTHPRYVDLEQERSDVPLEFIKSFYYNRTTDYHKMLGFMESGSYEVYIVGHSCGLSDRTLLKSIFEHEDCISIKIFHKGNKDRNINLNEHIRKNMAISRHFDDKLKLRERVLPFDEYAGIPQAKA</sequence>
<dbReference type="Pfam" id="PF14253">
    <property type="entry name" value="AbiH"/>
    <property type="match status" value="1"/>
</dbReference>
<keyword evidence="2" id="KW-1185">Reference proteome</keyword>
<protein>
    <recommendedName>
        <fullName evidence="3">Bacteriophage abortive infection AbiH</fullName>
    </recommendedName>
</protein>
<name>A0A6I5KT05_9FLAO</name>
<evidence type="ECO:0000313" key="1">
    <source>
        <dbReference type="EMBL" id="NDV43115.1"/>
    </source>
</evidence>
<dbReference type="RefSeq" id="WP_163634567.1">
    <property type="nucleotide sequence ID" value="NZ_JAAAMI010000003.1"/>
</dbReference>
<proteinExistence type="predicted"/>
<dbReference type="Proteomes" id="UP000468707">
    <property type="component" value="Unassembled WGS sequence"/>
</dbReference>
<dbReference type="AlphaFoldDB" id="A0A6I5KT05"/>
<evidence type="ECO:0000313" key="2">
    <source>
        <dbReference type="Proteomes" id="UP000468707"/>
    </source>
</evidence>
<reference evidence="1 2" key="1">
    <citation type="submission" date="2020-01" db="EMBL/GenBank/DDBJ databases">
        <title>Muricauda sediminis sp.nov. 40Bstr401.</title>
        <authorList>
            <person name="Xue Z."/>
            <person name="Zhu S."/>
            <person name="Ren N."/>
            <person name="Chen T."/>
            <person name="Chen X."/>
            <person name="Chen J."/>
            <person name="Yang J."/>
        </authorList>
    </citation>
    <scope>NUCLEOTIDE SEQUENCE [LARGE SCALE GENOMIC DNA]</scope>
    <source>
        <strain evidence="1 2">40Bstr401</strain>
    </source>
</reference>